<comment type="similarity">
    <text evidence="2">Belongs to the Nudix hydrolase family.</text>
</comment>
<comment type="catalytic activity">
    <reaction evidence="11">
        <text>8-oxo-GTP + H2O = 8-oxo-GMP + diphosphate + H(+)</text>
        <dbReference type="Rhea" id="RHEA:67616"/>
        <dbReference type="ChEBI" id="CHEBI:15377"/>
        <dbReference type="ChEBI" id="CHEBI:15378"/>
        <dbReference type="ChEBI" id="CHEBI:33019"/>
        <dbReference type="ChEBI" id="CHEBI:143553"/>
        <dbReference type="ChEBI" id="CHEBI:145694"/>
    </reaction>
</comment>
<name>A0A063Y3V4_9GAMM</name>
<dbReference type="Proteomes" id="UP000027318">
    <property type="component" value="Unassembled WGS sequence"/>
</dbReference>
<evidence type="ECO:0000256" key="14">
    <source>
        <dbReference type="ARBA" id="ARBA00041592"/>
    </source>
</evidence>
<keyword evidence="7 20" id="KW-0378">Hydrolase</keyword>
<dbReference type="InterPro" id="IPR047127">
    <property type="entry name" value="MutT-like"/>
</dbReference>
<evidence type="ECO:0000256" key="2">
    <source>
        <dbReference type="ARBA" id="ARBA00005582"/>
    </source>
</evidence>
<dbReference type="GO" id="GO:0006281">
    <property type="term" value="P:DNA repair"/>
    <property type="evidence" value="ECO:0007669"/>
    <property type="project" value="UniProtKB-KW"/>
</dbReference>
<evidence type="ECO:0000256" key="11">
    <source>
        <dbReference type="ARBA" id="ARBA00036904"/>
    </source>
</evidence>
<gene>
    <name evidence="20" type="ORF">ADINL_0602</name>
</gene>
<dbReference type="FunFam" id="3.90.79.10:FF:000014">
    <property type="entry name" value="8-oxo-dGTP diphosphatase MutT"/>
    <property type="match status" value="1"/>
</dbReference>
<evidence type="ECO:0000256" key="3">
    <source>
        <dbReference type="ARBA" id="ARBA00022457"/>
    </source>
</evidence>
<dbReference type="InterPro" id="IPR000086">
    <property type="entry name" value="NUDIX_hydrolase_dom"/>
</dbReference>
<dbReference type="PANTHER" id="PTHR47707">
    <property type="entry name" value="8-OXO-DGTP DIPHOSPHATASE"/>
    <property type="match status" value="1"/>
</dbReference>
<evidence type="ECO:0000313" key="21">
    <source>
        <dbReference type="Proteomes" id="UP000027318"/>
    </source>
</evidence>
<evidence type="ECO:0000256" key="4">
    <source>
        <dbReference type="ARBA" id="ARBA00022705"/>
    </source>
</evidence>
<feature type="binding site" evidence="18">
    <location>
        <position position="45"/>
    </location>
    <ligand>
        <name>Mg(2+)</name>
        <dbReference type="ChEBI" id="CHEBI:18420"/>
    </ligand>
</feature>
<comment type="cofactor">
    <cofactor evidence="1 18">
        <name>Mg(2+)</name>
        <dbReference type="ChEBI" id="CHEBI:18420"/>
    </cofactor>
</comment>
<dbReference type="AlphaFoldDB" id="A0A063Y3V4"/>
<accession>A0A063Y3V4</accession>
<dbReference type="PROSITE" id="PS00893">
    <property type="entry name" value="NUDIX_BOX"/>
    <property type="match status" value="1"/>
</dbReference>
<dbReference type="OrthoDB" id="9810648at2"/>
<feature type="binding site" evidence="17">
    <location>
        <position position="127"/>
    </location>
    <ligand>
        <name>8-oxo-dGTP</name>
        <dbReference type="ChEBI" id="CHEBI:77896"/>
    </ligand>
</feature>
<feature type="binding site" evidence="17">
    <location>
        <begin position="42"/>
        <end position="45"/>
    </location>
    <ligand>
        <name>8-oxo-dGTP</name>
        <dbReference type="ChEBI" id="CHEBI:77896"/>
    </ligand>
</feature>
<dbReference type="InterPro" id="IPR020084">
    <property type="entry name" value="NUDIX_hydrolase_CS"/>
</dbReference>
<keyword evidence="8 18" id="KW-0460">Magnesium</keyword>
<dbReference type="InterPro" id="IPR029119">
    <property type="entry name" value="MutY_C"/>
</dbReference>
<dbReference type="SUPFAM" id="SSF55811">
    <property type="entry name" value="Nudix"/>
    <property type="match status" value="1"/>
</dbReference>
<keyword evidence="3" id="KW-0515">Mutator protein</keyword>
<keyword evidence="21" id="KW-1185">Reference proteome</keyword>
<evidence type="ECO:0000313" key="20">
    <source>
        <dbReference type="EMBL" id="KDE40953.1"/>
    </source>
</evidence>
<evidence type="ECO:0000256" key="6">
    <source>
        <dbReference type="ARBA" id="ARBA00022763"/>
    </source>
</evidence>
<dbReference type="PRINTS" id="PR00502">
    <property type="entry name" value="NUDIXFAMILY"/>
</dbReference>
<keyword evidence="4" id="KW-0235">DNA replication</keyword>
<comment type="catalytic activity">
    <reaction evidence="10">
        <text>8-oxo-dGTP + H2O = 8-oxo-dGMP + diphosphate + H(+)</text>
        <dbReference type="Rhea" id="RHEA:31575"/>
        <dbReference type="ChEBI" id="CHEBI:15377"/>
        <dbReference type="ChEBI" id="CHEBI:15378"/>
        <dbReference type="ChEBI" id="CHEBI:33019"/>
        <dbReference type="ChEBI" id="CHEBI:63224"/>
        <dbReference type="ChEBI" id="CHEBI:77896"/>
        <dbReference type="EC" id="3.6.1.55"/>
    </reaction>
</comment>
<dbReference type="NCBIfam" id="TIGR00586">
    <property type="entry name" value="mutt"/>
    <property type="match status" value="1"/>
</dbReference>
<dbReference type="Pfam" id="PF14815">
    <property type="entry name" value="NUDIX_4"/>
    <property type="match status" value="1"/>
</dbReference>
<evidence type="ECO:0000256" key="10">
    <source>
        <dbReference type="ARBA" id="ARBA00035861"/>
    </source>
</evidence>
<feature type="binding site" evidence="17">
    <location>
        <position position="31"/>
    </location>
    <ligand>
        <name>8-oxo-dGTP</name>
        <dbReference type="ChEBI" id="CHEBI:77896"/>
    </ligand>
</feature>
<dbReference type="InterPro" id="IPR003561">
    <property type="entry name" value="Mutator_MutT"/>
</dbReference>
<evidence type="ECO:0000256" key="8">
    <source>
        <dbReference type="ARBA" id="ARBA00022842"/>
    </source>
</evidence>
<dbReference type="GO" id="GO:0044715">
    <property type="term" value="F:8-oxo-dGDP phosphatase activity"/>
    <property type="evidence" value="ECO:0007669"/>
    <property type="project" value="TreeGrafter"/>
</dbReference>
<dbReference type="STRING" id="267850.ADINL_0602"/>
<evidence type="ECO:0000256" key="5">
    <source>
        <dbReference type="ARBA" id="ARBA00022723"/>
    </source>
</evidence>
<dbReference type="GO" id="GO:0046872">
    <property type="term" value="F:metal ion binding"/>
    <property type="evidence" value="ECO:0007669"/>
    <property type="project" value="UniProtKB-KW"/>
</dbReference>
<keyword evidence="5 18" id="KW-0479">Metal-binding</keyword>
<feature type="binding site" evidence="17">
    <location>
        <position position="36"/>
    </location>
    <ligand>
        <name>8-oxo-dGTP</name>
        <dbReference type="ChEBI" id="CHEBI:77896"/>
    </ligand>
</feature>
<sequence length="140" mass="15309">MLNTVPDQTPRLHVAAAVIYSPEGAILLARRPEHKHQGGLWEFPGGKVEAGESVLAALARELQEELGISAIEAQPLLQLQHDYPDRSVLLDVYSVTAFQGEPQGCEGQPLAWVTRDRLREYAFPAANQPILDCLLDSAAD</sequence>
<dbReference type="EC" id="3.6.1.55" evidence="12"/>
<keyword evidence="9" id="KW-0234">DNA repair</keyword>
<dbReference type="GO" id="GO:0044716">
    <property type="term" value="F:8-oxo-GDP phosphatase activity"/>
    <property type="evidence" value="ECO:0007669"/>
    <property type="project" value="TreeGrafter"/>
</dbReference>
<evidence type="ECO:0000256" key="16">
    <source>
        <dbReference type="ARBA" id="ARBA00042798"/>
    </source>
</evidence>
<evidence type="ECO:0000256" key="12">
    <source>
        <dbReference type="ARBA" id="ARBA00038905"/>
    </source>
</evidence>
<evidence type="ECO:0000256" key="9">
    <source>
        <dbReference type="ARBA" id="ARBA00023204"/>
    </source>
</evidence>
<dbReference type="PROSITE" id="PS51462">
    <property type="entry name" value="NUDIX"/>
    <property type="match status" value="1"/>
</dbReference>
<evidence type="ECO:0000259" key="19">
    <source>
        <dbReference type="PROSITE" id="PS51462"/>
    </source>
</evidence>
<protein>
    <recommendedName>
        <fullName evidence="13">8-oxo-dGTP diphosphatase</fullName>
        <ecNumber evidence="12">3.6.1.55</ecNumber>
    </recommendedName>
    <alternativeName>
        <fullName evidence="16">7,8-dihydro-8-oxoguanine-triphosphatase</fullName>
    </alternativeName>
    <alternativeName>
        <fullName evidence="15">Mutator protein MutT</fullName>
    </alternativeName>
    <alternativeName>
        <fullName evidence="14">dGTP pyrophosphohydrolase</fullName>
    </alternativeName>
</protein>
<feature type="binding site" evidence="18">
    <location>
        <position position="65"/>
    </location>
    <ligand>
        <name>Mg(2+)</name>
        <dbReference type="ChEBI" id="CHEBI:18420"/>
    </ligand>
</feature>
<evidence type="ECO:0000256" key="15">
    <source>
        <dbReference type="ARBA" id="ARBA00041979"/>
    </source>
</evidence>
<feature type="domain" description="Nudix hydrolase" evidence="19">
    <location>
        <begin position="10"/>
        <end position="136"/>
    </location>
</feature>
<organism evidence="20 21">
    <name type="scientific">Nitrincola lacisaponensis</name>
    <dbReference type="NCBI Taxonomy" id="267850"/>
    <lineage>
        <taxon>Bacteria</taxon>
        <taxon>Pseudomonadati</taxon>
        <taxon>Pseudomonadota</taxon>
        <taxon>Gammaproteobacteria</taxon>
        <taxon>Oceanospirillales</taxon>
        <taxon>Oceanospirillaceae</taxon>
        <taxon>Nitrincola</taxon>
    </lineage>
</organism>
<evidence type="ECO:0000256" key="1">
    <source>
        <dbReference type="ARBA" id="ARBA00001946"/>
    </source>
</evidence>
<dbReference type="GO" id="GO:0006260">
    <property type="term" value="P:DNA replication"/>
    <property type="evidence" value="ECO:0007669"/>
    <property type="project" value="UniProtKB-KW"/>
</dbReference>
<evidence type="ECO:0000256" key="7">
    <source>
        <dbReference type="ARBA" id="ARBA00022801"/>
    </source>
</evidence>
<dbReference type="EMBL" id="JMSZ01000015">
    <property type="protein sequence ID" value="KDE40953.1"/>
    <property type="molecule type" value="Genomic_DNA"/>
</dbReference>
<dbReference type="RefSeq" id="WP_084154367.1">
    <property type="nucleotide sequence ID" value="NZ_JBKBNO010000008.1"/>
</dbReference>
<dbReference type="InterPro" id="IPR020476">
    <property type="entry name" value="Nudix_hydrolase"/>
</dbReference>
<dbReference type="GO" id="GO:0008413">
    <property type="term" value="F:8-oxo-7,8-dihydroguanosine triphosphate pyrophosphatase activity"/>
    <property type="evidence" value="ECO:0007669"/>
    <property type="project" value="InterPro"/>
</dbReference>
<evidence type="ECO:0000256" key="18">
    <source>
        <dbReference type="PIRSR" id="PIRSR603561-2"/>
    </source>
</evidence>
<proteinExistence type="inferred from homology"/>
<dbReference type="CDD" id="cd03425">
    <property type="entry name" value="NUDIX_MutT_NudA_like"/>
    <property type="match status" value="1"/>
</dbReference>
<dbReference type="PANTHER" id="PTHR47707:SF1">
    <property type="entry name" value="NUDIX HYDROLASE FAMILY PROTEIN"/>
    <property type="match status" value="1"/>
</dbReference>
<reference evidence="20 21" key="1">
    <citation type="journal article" date="2005" name="Int. J. Syst. Evol. Microbiol.">
        <title>Nitrincola lacisaponensis gen. nov., sp. nov., a novel alkaliphilic bacterium isolated from an alkaline, saline lake.</title>
        <authorList>
            <person name="Dimitriu P.A."/>
            <person name="Shukla S.K."/>
            <person name="Conradt J."/>
            <person name="Marquez M.C."/>
            <person name="Ventosa A."/>
            <person name="Maglia A."/>
            <person name="Peyton B.M."/>
            <person name="Pinkart H.C."/>
            <person name="Mormile M.R."/>
        </authorList>
    </citation>
    <scope>NUCLEOTIDE SEQUENCE [LARGE SCALE GENOMIC DNA]</scope>
    <source>
        <strain evidence="20 21">4CA</strain>
    </source>
</reference>
<comment type="caution">
    <text evidence="20">The sequence shown here is derived from an EMBL/GenBank/DDBJ whole genome shotgun (WGS) entry which is preliminary data.</text>
</comment>
<evidence type="ECO:0000256" key="13">
    <source>
        <dbReference type="ARBA" id="ARBA00040794"/>
    </source>
</evidence>
<evidence type="ECO:0000256" key="17">
    <source>
        <dbReference type="PIRSR" id="PIRSR603561-1"/>
    </source>
</evidence>
<dbReference type="Gene3D" id="3.90.79.10">
    <property type="entry name" value="Nucleoside Triphosphate Pyrophosphohydrolase"/>
    <property type="match status" value="1"/>
</dbReference>
<keyword evidence="6" id="KW-0227">DNA damage</keyword>
<dbReference type="InterPro" id="IPR015797">
    <property type="entry name" value="NUDIX_hydrolase-like_dom_sf"/>
</dbReference>
<dbReference type="GO" id="GO:0035539">
    <property type="term" value="F:8-oxo-7,8-dihydrodeoxyguanosine triphosphate pyrophosphatase activity"/>
    <property type="evidence" value="ECO:0007669"/>
    <property type="project" value="UniProtKB-EC"/>
</dbReference>